<feature type="region of interest" description="Disordered" evidence="5">
    <location>
        <begin position="1"/>
        <end position="28"/>
    </location>
</feature>
<evidence type="ECO:0000256" key="4">
    <source>
        <dbReference type="PROSITE-ProRule" id="PRU01343"/>
    </source>
</evidence>
<feature type="transmembrane region" description="Helical" evidence="6">
    <location>
        <begin position="126"/>
        <end position="145"/>
    </location>
</feature>
<keyword evidence="2 4" id="KW-0863">Zinc-finger</keyword>
<dbReference type="PANTHER" id="PTHR33248">
    <property type="entry name" value="ZINC ION-BINDING PROTEIN"/>
    <property type="match status" value="1"/>
</dbReference>
<dbReference type="PROSITE" id="PS51999">
    <property type="entry name" value="ZF_GRF"/>
    <property type="match status" value="1"/>
</dbReference>
<sequence>MEAANGGRGDGVSFSSNGSNGSSASMRTRRKIHEESCFCRLNTAIRKFGTAENPDRLFRACPRYRKGSHCNYFKWVDDDDYKGVGEGGTKKDYGAELQVESDYDEWRLKVAWRLGSLEAEVKALKMLIVFLFVVVVVNVIVCCLLSRSK</sequence>
<gene>
    <name evidence="9" type="primary">LOC110279160</name>
</gene>
<reference evidence="9" key="2">
    <citation type="submission" date="2025-08" db="UniProtKB">
        <authorList>
            <consortium name="RefSeq"/>
        </authorList>
    </citation>
    <scope>IDENTIFICATION</scope>
    <source>
        <tissue evidence="9">Whole plant</tissue>
    </source>
</reference>
<reference evidence="8" key="1">
    <citation type="journal article" date="2016" name="Nat. Genet.">
        <title>The genome sequences of Arachis duranensis and Arachis ipaensis, the diploid ancestors of cultivated peanut.</title>
        <authorList>
            <person name="Bertioli D.J."/>
            <person name="Cannon S.B."/>
            <person name="Froenicke L."/>
            <person name="Huang G."/>
            <person name="Farmer A.D."/>
            <person name="Cannon E.K."/>
            <person name="Liu X."/>
            <person name="Gao D."/>
            <person name="Clevenger J."/>
            <person name="Dash S."/>
            <person name="Ren L."/>
            <person name="Moretzsohn M.C."/>
            <person name="Shirasawa K."/>
            <person name="Huang W."/>
            <person name="Vidigal B."/>
            <person name="Abernathy B."/>
            <person name="Chu Y."/>
            <person name="Niederhuth C.E."/>
            <person name="Umale P."/>
            <person name="Araujo A.C."/>
            <person name="Kozik A."/>
            <person name="Kim K.D."/>
            <person name="Burow M.D."/>
            <person name="Varshney R.K."/>
            <person name="Wang X."/>
            <person name="Zhang X."/>
            <person name="Barkley N."/>
            <person name="Guimaraes P.M."/>
            <person name="Isobe S."/>
            <person name="Guo B."/>
            <person name="Liao B."/>
            <person name="Stalker H.T."/>
            <person name="Schmitz R.J."/>
            <person name="Scheffler B.E."/>
            <person name="Leal-Bertioli S.C."/>
            <person name="Xun X."/>
            <person name="Jackson S.A."/>
            <person name="Michelmore R."/>
            <person name="Ozias-Akins P."/>
        </authorList>
    </citation>
    <scope>NUCLEOTIDE SEQUENCE [LARGE SCALE GENOMIC DNA]</scope>
    <source>
        <strain evidence="8">cv. V14167</strain>
    </source>
</reference>
<name>A0A6P5NCK3_ARADU</name>
<dbReference type="GeneID" id="110279160"/>
<dbReference type="RefSeq" id="XP_020993816.1">
    <property type="nucleotide sequence ID" value="XM_021138157.2"/>
</dbReference>
<evidence type="ECO:0000256" key="5">
    <source>
        <dbReference type="SAM" id="MobiDB-lite"/>
    </source>
</evidence>
<keyword evidence="6" id="KW-1133">Transmembrane helix</keyword>
<evidence type="ECO:0000256" key="3">
    <source>
        <dbReference type="ARBA" id="ARBA00022833"/>
    </source>
</evidence>
<keyword evidence="8" id="KW-1185">Reference proteome</keyword>
<protein>
    <submittedName>
        <fullName evidence="9">Uncharacterized protein LOC110279160</fullName>
    </submittedName>
</protein>
<feature type="compositionally biased region" description="Gly residues" evidence="5">
    <location>
        <begin position="1"/>
        <end position="10"/>
    </location>
</feature>
<evidence type="ECO:0000313" key="9">
    <source>
        <dbReference type="RefSeq" id="XP_020993816.1"/>
    </source>
</evidence>
<dbReference type="Proteomes" id="UP000515211">
    <property type="component" value="Chromosome 3"/>
</dbReference>
<dbReference type="GO" id="GO:0008270">
    <property type="term" value="F:zinc ion binding"/>
    <property type="evidence" value="ECO:0007669"/>
    <property type="project" value="UniProtKB-KW"/>
</dbReference>
<keyword evidence="6" id="KW-0472">Membrane</keyword>
<keyword evidence="1" id="KW-0479">Metal-binding</keyword>
<dbReference type="KEGG" id="adu:110279160"/>
<evidence type="ECO:0000256" key="1">
    <source>
        <dbReference type="ARBA" id="ARBA00022723"/>
    </source>
</evidence>
<dbReference type="InterPro" id="IPR010666">
    <property type="entry name" value="Znf_GRF"/>
</dbReference>
<evidence type="ECO:0000256" key="2">
    <source>
        <dbReference type="ARBA" id="ARBA00022771"/>
    </source>
</evidence>
<dbReference type="AlphaFoldDB" id="A0A6P5NCK3"/>
<evidence type="ECO:0000256" key="6">
    <source>
        <dbReference type="SAM" id="Phobius"/>
    </source>
</evidence>
<evidence type="ECO:0000259" key="7">
    <source>
        <dbReference type="PROSITE" id="PS51999"/>
    </source>
</evidence>
<accession>A0A6P5NCK3</accession>
<feature type="compositionally biased region" description="Low complexity" evidence="5">
    <location>
        <begin position="13"/>
        <end position="25"/>
    </location>
</feature>
<proteinExistence type="predicted"/>
<evidence type="ECO:0000313" key="8">
    <source>
        <dbReference type="Proteomes" id="UP000515211"/>
    </source>
</evidence>
<feature type="domain" description="GRF-type" evidence="7">
    <location>
        <begin position="37"/>
        <end position="79"/>
    </location>
</feature>
<keyword evidence="6" id="KW-0812">Transmembrane</keyword>
<organism evidence="8 9">
    <name type="scientific">Arachis duranensis</name>
    <name type="common">Wild peanut</name>
    <dbReference type="NCBI Taxonomy" id="130453"/>
    <lineage>
        <taxon>Eukaryota</taxon>
        <taxon>Viridiplantae</taxon>
        <taxon>Streptophyta</taxon>
        <taxon>Embryophyta</taxon>
        <taxon>Tracheophyta</taxon>
        <taxon>Spermatophyta</taxon>
        <taxon>Magnoliopsida</taxon>
        <taxon>eudicotyledons</taxon>
        <taxon>Gunneridae</taxon>
        <taxon>Pentapetalae</taxon>
        <taxon>rosids</taxon>
        <taxon>fabids</taxon>
        <taxon>Fabales</taxon>
        <taxon>Fabaceae</taxon>
        <taxon>Papilionoideae</taxon>
        <taxon>50 kb inversion clade</taxon>
        <taxon>dalbergioids sensu lato</taxon>
        <taxon>Dalbergieae</taxon>
        <taxon>Pterocarpus clade</taxon>
        <taxon>Arachis</taxon>
    </lineage>
</organism>
<keyword evidence="3" id="KW-0862">Zinc</keyword>
<dbReference type="Pfam" id="PF06839">
    <property type="entry name" value="Zn_ribbon_GRF"/>
    <property type="match status" value="1"/>
</dbReference>